<reference evidence="1" key="2">
    <citation type="journal article" date="2022" name="New Phytol.">
        <title>Evolutionary transition to the ectomycorrhizal habit in the genomes of a hyperdiverse lineage of mushroom-forming fungi.</title>
        <authorList>
            <person name="Looney B."/>
            <person name="Miyauchi S."/>
            <person name="Morin E."/>
            <person name="Drula E."/>
            <person name="Courty P.E."/>
            <person name="Kohler A."/>
            <person name="Kuo A."/>
            <person name="LaButti K."/>
            <person name="Pangilinan J."/>
            <person name="Lipzen A."/>
            <person name="Riley R."/>
            <person name="Andreopoulos W."/>
            <person name="He G."/>
            <person name="Johnson J."/>
            <person name="Nolan M."/>
            <person name="Tritt A."/>
            <person name="Barry K.W."/>
            <person name="Grigoriev I.V."/>
            <person name="Nagy L.G."/>
            <person name="Hibbett D."/>
            <person name="Henrissat B."/>
            <person name="Matheny P.B."/>
            <person name="Labbe J."/>
            <person name="Martin F.M."/>
        </authorList>
    </citation>
    <scope>NUCLEOTIDE SEQUENCE</scope>
    <source>
        <strain evidence="1">FP105234-sp</strain>
    </source>
</reference>
<sequence length="182" mass="20170">MDNRPLLVGYHMQPVCLRTRQLAISNYSQPIILPAASTAGLPRPAHDHTGERTIRRTSGQNLSPETSTSYKSPRARLRPLAPLDWRLVSSEEVDVRAHRGPDDTISYPLLCGSFLGLTTSVPDAWPLLDAGPFRRSKSRARRERKFSIENGEDGDNLLAVLGKQQKLTEVGVHAARPAPRMT</sequence>
<keyword evidence="2" id="KW-1185">Reference proteome</keyword>
<gene>
    <name evidence="1" type="ORF">FA95DRAFT_1566438</name>
</gene>
<name>A0ACB8R8Z4_9AGAM</name>
<protein>
    <submittedName>
        <fullName evidence="1">Uncharacterized protein</fullName>
    </submittedName>
</protein>
<evidence type="ECO:0000313" key="2">
    <source>
        <dbReference type="Proteomes" id="UP000814033"/>
    </source>
</evidence>
<evidence type="ECO:0000313" key="1">
    <source>
        <dbReference type="EMBL" id="KAI0040377.1"/>
    </source>
</evidence>
<dbReference type="Proteomes" id="UP000814033">
    <property type="component" value="Unassembled WGS sequence"/>
</dbReference>
<proteinExistence type="predicted"/>
<reference evidence="1" key="1">
    <citation type="submission" date="2021-02" db="EMBL/GenBank/DDBJ databases">
        <authorList>
            <consortium name="DOE Joint Genome Institute"/>
            <person name="Ahrendt S."/>
            <person name="Looney B.P."/>
            <person name="Miyauchi S."/>
            <person name="Morin E."/>
            <person name="Drula E."/>
            <person name="Courty P.E."/>
            <person name="Chicoki N."/>
            <person name="Fauchery L."/>
            <person name="Kohler A."/>
            <person name="Kuo A."/>
            <person name="Labutti K."/>
            <person name="Pangilinan J."/>
            <person name="Lipzen A."/>
            <person name="Riley R."/>
            <person name="Andreopoulos W."/>
            <person name="He G."/>
            <person name="Johnson J."/>
            <person name="Barry K.W."/>
            <person name="Grigoriev I.V."/>
            <person name="Nagy L."/>
            <person name="Hibbett D."/>
            <person name="Henrissat B."/>
            <person name="Matheny P.B."/>
            <person name="Labbe J."/>
            <person name="Martin F."/>
        </authorList>
    </citation>
    <scope>NUCLEOTIDE SEQUENCE</scope>
    <source>
        <strain evidence="1">FP105234-sp</strain>
    </source>
</reference>
<accession>A0ACB8R8Z4</accession>
<comment type="caution">
    <text evidence="1">The sequence shown here is derived from an EMBL/GenBank/DDBJ whole genome shotgun (WGS) entry which is preliminary data.</text>
</comment>
<organism evidence="1 2">
    <name type="scientific">Auriscalpium vulgare</name>
    <dbReference type="NCBI Taxonomy" id="40419"/>
    <lineage>
        <taxon>Eukaryota</taxon>
        <taxon>Fungi</taxon>
        <taxon>Dikarya</taxon>
        <taxon>Basidiomycota</taxon>
        <taxon>Agaricomycotina</taxon>
        <taxon>Agaricomycetes</taxon>
        <taxon>Russulales</taxon>
        <taxon>Auriscalpiaceae</taxon>
        <taxon>Auriscalpium</taxon>
    </lineage>
</organism>
<dbReference type="EMBL" id="MU276201">
    <property type="protein sequence ID" value="KAI0040377.1"/>
    <property type="molecule type" value="Genomic_DNA"/>
</dbReference>